<dbReference type="Proteomes" id="UP001239111">
    <property type="component" value="Chromosome 3"/>
</dbReference>
<reference evidence="1" key="1">
    <citation type="submission" date="2023-04" db="EMBL/GenBank/DDBJ databases">
        <title>A chromosome-level genome assembly of the parasitoid wasp Eretmocerus hayati.</title>
        <authorList>
            <person name="Zhong Y."/>
            <person name="Liu S."/>
            <person name="Liu Y."/>
        </authorList>
    </citation>
    <scope>NUCLEOTIDE SEQUENCE</scope>
    <source>
        <strain evidence="1">ZJU_SS_LIU_2023</strain>
    </source>
</reference>
<gene>
    <name evidence="1" type="ORF">QAD02_002996</name>
</gene>
<keyword evidence="2" id="KW-1185">Reference proteome</keyword>
<comment type="caution">
    <text evidence="1">The sequence shown here is derived from an EMBL/GenBank/DDBJ whole genome shotgun (WGS) entry which is preliminary data.</text>
</comment>
<organism evidence="1 2">
    <name type="scientific">Eretmocerus hayati</name>
    <dbReference type="NCBI Taxonomy" id="131215"/>
    <lineage>
        <taxon>Eukaryota</taxon>
        <taxon>Metazoa</taxon>
        <taxon>Ecdysozoa</taxon>
        <taxon>Arthropoda</taxon>
        <taxon>Hexapoda</taxon>
        <taxon>Insecta</taxon>
        <taxon>Pterygota</taxon>
        <taxon>Neoptera</taxon>
        <taxon>Endopterygota</taxon>
        <taxon>Hymenoptera</taxon>
        <taxon>Apocrita</taxon>
        <taxon>Proctotrupomorpha</taxon>
        <taxon>Chalcidoidea</taxon>
        <taxon>Aphelinidae</taxon>
        <taxon>Aphelininae</taxon>
        <taxon>Eretmocerus</taxon>
    </lineage>
</organism>
<proteinExistence type="predicted"/>
<evidence type="ECO:0000313" key="2">
    <source>
        <dbReference type="Proteomes" id="UP001239111"/>
    </source>
</evidence>
<evidence type="ECO:0000313" key="1">
    <source>
        <dbReference type="EMBL" id="KAJ8671737.1"/>
    </source>
</evidence>
<accession>A0ACC2NKW9</accession>
<dbReference type="EMBL" id="CM056743">
    <property type="protein sequence ID" value="KAJ8671737.1"/>
    <property type="molecule type" value="Genomic_DNA"/>
</dbReference>
<sequence>MNEIIWSERYSIRERSEKRRNEKETKNVRIVAWNVARAERLTQDEWKYLKKFDMICLSGTWMERKDRAWSEKQLSEYYCEMRDAREEGSKGRASGGLLCAIRKEYKVGGDLIEQKGKR</sequence>
<protein>
    <submittedName>
        <fullName evidence="1">Uncharacterized protein</fullName>
    </submittedName>
</protein>
<name>A0ACC2NKW9_9HYME</name>